<dbReference type="OrthoDB" id="370508at2759"/>
<organism evidence="3 4">
    <name type="scientific">Plasmodium vinckei vinckei</name>
    <dbReference type="NCBI Taxonomy" id="54757"/>
    <lineage>
        <taxon>Eukaryota</taxon>
        <taxon>Sar</taxon>
        <taxon>Alveolata</taxon>
        <taxon>Apicomplexa</taxon>
        <taxon>Aconoidasida</taxon>
        <taxon>Haemosporida</taxon>
        <taxon>Plasmodiidae</taxon>
        <taxon>Plasmodium</taxon>
        <taxon>Plasmodium (Vinckeia)</taxon>
    </lineage>
</organism>
<reference evidence="3 4" key="1">
    <citation type="submission" date="2019-01" db="EMBL/GenBank/DDBJ databases">
        <authorList>
            <person name="Ramaprasad A."/>
        </authorList>
    </citation>
    <scope>NUCLEOTIDE SEQUENCE [LARGE SCALE GENOMIC DNA]</scope>
</reference>
<feature type="chain" id="PRO_5019224077" evidence="2">
    <location>
        <begin position="22"/>
        <end position="342"/>
    </location>
</feature>
<dbReference type="Proteomes" id="UP000290582">
    <property type="component" value="Chromosome PVVCY_10"/>
</dbReference>
<proteinExistence type="predicted"/>
<evidence type="ECO:0000256" key="2">
    <source>
        <dbReference type="SAM" id="SignalP"/>
    </source>
</evidence>
<dbReference type="RefSeq" id="XP_008624039.1">
    <property type="nucleotide sequence ID" value="XM_008625817.1"/>
</dbReference>
<dbReference type="KEGG" id="pvv:PVVCY_1003720"/>
<dbReference type="AlphaFoldDB" id="A0A449BUA2"/>
<evidence type="ECO:0000313" key="3">
    <source>
        <dbReference type="EMBL" id="VEV57025.1"/>
    </source>
</evidence>
<dbReference type="GeneID" id="19960358"/>
<feature type="compositionally biased region" description="Basic and acidic residues" evidence="1">
    <location>
        <begin position="98"/>
        <end position="109"/>
    </location>
</feature>
<name>A0A449BUA2_PLAVN</name>
<accession>A0A449BUA2</accession>
<feature type="signal peptide" evidence="2">
    <location>
        <begin position="1"/>
        <end position="21"/>
    </location>
</feature>
<evidence type="ECO:0000313" key="4">
    <source>
        <dbReference type="Proteomes" id="UP000290582"/>
    </source>
</evidence>
<protein>
    <submittedName>
        <fullName evidence="3">Uncharacterized protein</fullName>
    </submittedName>
</protein>
<dbReference type="EMBL" id="LR215066">
    <property type="protein sequence ID" value="VEV57025.1"/>
    <property type="molecule type" value="Genomic_DNA"/>
</dbReference>
<evidence type="ECO:0000256" key="1">
    <source>
        <dbReference type="SAM" id="MobiDB-lite"/>
    </source>
</evidence>
<gene>
    <name evidence="3" type="ORF">PVVCY_1003720</name>
</gene>
<keyword evidence="2" id="KW-0732">Signal</keyword>
<feature type="region of interest" description="Disordered" evidence="1">
    <location>
        <begin position="98"/>
        <end position="118"/>
    </location>
</feature>
<sequence>MSTANLFYLFFCFFVLNYVSCVNLQIGNQKYALCSNAIKKNLLDFYNTLSFLKSDKYLKDNIKKINLYTRFRKRLYKDRLSVYANVIIKDKDEEAAVKVTEEKENKEEGGGDDEEKGITNSIDPDIFANFLKFNKNNFFCIDELGLDVSIPLLKNTNLGANVVYQLPKAVYVNAYANAYNTVIKGEFNTIDLMKKISFFQFFDNFYINANYDFKSEKALINLESKLYEYYNKYGDKISFNNKVIIERNNKNDYDGSVCLSLKYNNNIFTPIFNFKDKSHELLYDNVNGNRKFSVKVDKDKNIHFNYLSFDKVNESNKYLLFFNFLFSNPMQSIITLKREFIF</sequence>
<dbReference type="VEuPathDB" id="PlasmoDB:PVVCY_1003720"/>